<organism evidence="6 7">
    <name type="scientific">Halolactibacillus miurensis</name>
    <dbReference type="NCBI Taxonomy" id="306541"/>
    <lineage>
        <taxon>Bacteria</taxon>
        <taxon>Bacillati</taxon>
        <taxon>Bacillota</taxon>
        <taxon>Bacilli</taxon>
        <taxon>Bacillales</taxon>
        <taxon>Bacillaceae</taxon>
        <taxon>Halolactibacillus</taxon>
    </lineage>
</organism>
<dbReference type="EMBL" id="BJWJ01000001">
    <property type="protein sequence ID" value="GEM03075.1"/>
    <property type="molecule type" value="Genomic_DNA"/>
</dbReference>
<gene>
    <name evidence="5" type="ORF">HMI01_00630</name>
    <name evidence="6" type="ORF">SAMN05421668_101246</name>
</gene>
<evidence type="ECO:0000256" key="1">
    <source>
        <dbReference type="ARBA" id="ARBA00023015"/>
    </source>
</evidence>
<dbReference type="PROSITE" id="PS01124">
    <property type="entry name" value="HTH_ARAC_FAMILY_2"/>
    <property type="match status" value="1"/>
</dbReference>
<keyword evidence="1" id="KW-0805">Transcription regulation</keyword>
<proteinExistence type="predicted"/>
<dbReference type="OrthoDB" id="9816335at2"/>
<dbReference type="Gene3D" id="2.60.120.10">
    <property type="entry name" value="Jelly Rolls"/>
    <property type="match status" value="1"/>
</dbReference>
<feature type="domain" description="HTH araC/xylS-type" evidence="4">
    <location>
        <begin position="163"/>
        <end position="261"/>
    </location>
</feature>
<dbReference type="SMART" id="SM00342">
    <property type="entry name" value="HTH_ARAC"/>
    <property type="match status" value="1"/>
</dbReference>
<dbReference type="Pfam" id="PF02311">
    <property type="entry name" value="AraC_binding"/>
    <property type="match status" value="1"/>
</dbReference>
<keyword evidence="2 6" id="KW-0238">DNA-binding</keyword>
<dbReference type="GO" id="GO:0003700">
    <property type="term" value="F:DNA-binding transcription factor activity"/>
    <property type="evidence" value="ECO:0007669"/>
    <property type="project" value="InterPro"/>
</dbReference>
<evidence type="ECO:0000313" key="7">
    <source>
        <dbReference type="Proteomes" id="UP000199139"/>
    </source>
</evidence>
<name>A0A1I6P772_9BACI</name>
<accession>A0A1I6P772</accession>
<dbReference type="InterPro" id="IPR037923">
    <property type="entry name" value="HTH-like"/>
</dbReference>
<dbReference type="InterPro" id="IPR009057">
    <property type="entry name" value="Homeodomain-like_sf"/>
</dbReference>
<dbReference type="AlphaFoldDB" id="A0A1I6P772"/>
<dbReference type="InterPro" id="IPR003313">
    <property type="entry name" value="AraC-bd"/>
</dbReference>
<dbReference type="GO" id="GO:0043565">
    <property type="term" value="F:sequence-specific DNA binding"/>
    <property type="evidence" value="ECO:0007669"/>
    <property type="project" value="InterPro"/>
</dbReference>
<dbReference type="InterPro" id="IPR018060">
    <property type="entry name" value="HTH_AraC"/>
</dbReference>
<dbReference type="Proteomes" id="UP000321773">
    <property type="component" value="Unassembled WGS sequence"/>
</dbReference>
<keyword evidence="8" id="KW-1185">Reference proteome</keyword>
<evidence type="ECO:0000313" key="8">
    <source>
        <dbReference type="Proteomes" id="UP000321773"/>
    </source>
</evidence>
<protein>
    <submittedName>
        <fullName evidence="6">AraC-type DNA-binding protein</fullName>
    </submittedName>
</protein>
<reference evidence="6 7" key="1">
    <citation type="submission" date="2016-10" db="EMBL/GenBank/DDBJ databases">
        <authorList>
            <person name="de Groot N.N."/>
        </authorList>
    </citation>
    <scope>NUCLEOTIDE SEQUENCE [LARGE SCALE GENOMIC DNA]</scope>
    <source>
        <strain evidence="6 7">DSM 17074</strain>
    </source>
</reference>
<evidence type="ECO:0000256" key="2">
    <source>
        <dbReference type="ARBA" id="ARBA00023125"/>
    </source>
</evidence>
<evidence type="ECO:0000313" key="5">
    <source>
        <dbReference type="EMBL" id="GEM03075.1"/>
    </source>
</evidence>
<dbReference type="EMBL" id="FPAI01000001">
    <property type="protein sequence ID" value="SFS36043.1"/>
    <property type="molecule type" value="Genomic_DNA"/>
</dbReference>
<evidence type="ECO:0000256" key="3">
    <source>
        <dbReference type="ARBA" id="ARBA00023163"/>
    </source>
</evidence>
<dbReference type="PANTHER" id="PTHR43280">
    <property type="entry name" value="ARAC-FAMILY TRANSCRIPTIONAL REGULATOR"/>
    <property type="match status" value="1"/>
</dbReference>
<dbReference type="InterPro" id="IPR014710">
    <property type="entry name" value="RmlC-like_jellyroll"/>
</dbReference>
<dbReference type="STRING" id="306541.SAMN05421668_101246"/>
<evidence type="ECO:0000259" key="4">
    <source>
        <dbReference type="PROSITE" id="PS01124"/>
    </source>
</evidence>
<dbReference type="Gene3D" id="1.10.10.60">
    <property type="entry name" value="Homeodomain-like"/>
    <property type="match status" value="1"/>
</dbReference>
<dbReference type="Proteomes" id="UP000199139">
    <property type="component" value="Unassembled WGS sequence"/>
</dbReference>
<dbReference type="SUPFAM" id="SSF51215">
    <property type="entry name" value="Regulatory protein AraC"/>
    <property type="match status" value="1"/>
</dbReference>
<dbReference type="RefSeq" id="WP_062319553.1">
    <property type="nucleotide sequence ID" value="NZ_BJWJ01000001.1"/>
</dbReference>
<evidence type="ECO:0000313" key="6">
    <source>
        <dbReference type="EMBL" id="SFS36043.1"/>
    </source>
</evidence>
<dbReference type="Pfam" id="PF12833">
    <property type="entry name" value="HTH_18"/>
    <property type="match status" value="1"/>
</dbReference>
<dbReference type="SUPFAM" id="SSF46689">
    <property type="entry name" value="Homeodomain-like"/>
    <property type="match status" value="1"/>
</dbReference>
<sequence length="267" mass="31266">MSDIKQLIQIEENHHRKKASQQRHHHPDLQLLYVLKGSGMLYHTHHTTPLTDQSLVFIPKETTHAVTTTTQMTLLALRVDETMLAPVLQEVFSRPPFQSVFLLSTTRQHQLKLRQAFRQVLQLTKSKEPLDQLDLQLTCQQLLLLVTRLKTAPSNDRSYSRSEAIHQYIETHYYEIHSNDQLAKLFNLSTRHVSSIYKAIYQLTPYEAIHKKRIDVACLLLLETDRSATMIGFEVGYESLATFYRQFNKFTDITPEQYRKERTIPYD</sequence>
<dbReference type="PANTHER" id="PTHR43280:SF28">
    <property type="entry name" value="HTH-TYPE TRANSCRIPTIONAL ACTIVATOR RHAS"/>
    <property type="match status" value="1"/>
</dbReference>
<keyword evidence="3" id="KW-0804">Transcription</keyword>
<reference evidence="5 8" key="2">
    <citation type="submission" date="2019-07" db="EMBL/GenBank/DDBJ databases">
        <title>Whole genome shotgun sequence of Halolactibacillus miurensis NBRC 100873.</title>
        <authorList>
            <person name="Hosoyama A."/>
            <person name="Uohara A."/>
            <person name="Ohji S."/>
            <person name="Ichikawa N."/>
        </authorList>
    </citation>
    <scope>NUCLEOTIDE SEQUENCE [LARGE SCALE GENOMIC DNA]</scope>
    <source>
        <strain evidence="5 8">NBRC 100873</strain>
    </source>
</reference>